<dbReference type="InterPro" id="IPR014347">
    <property type="entry name" value="Tautomerase/MIF_sf"/>
</dbReference>
<comment type="similarity">
    <text evidence="1">Belongs to the 4-oxalocrotonate tautomerase family.</text>
</comment>
<keyword evidence="5" id="KW-1185">Reference proteome</keyword>
<dbReference type="PANTHER" id="PTHR35530">
    <property type="entry name" value="TAUTOMERASE-RELATED"/>
    <property type="match status" value="1"/>
</dbReference>
<dbReference type="InterPro" id="IPR004370">
    <property type="entry name" value="4-OT-like_dom"/>
</dbReference>
<keyword evidence="2" id="KW-0413">Isomerase</keyword>
<dbReference type="Proteomes" id="UP001314635">
    <property type="component" value="Unassembled WGS sequence"/>
</dbReference>
<protein>
    <submittedName>
        <fullName evidence="4">4-oxalocrotonate tautomerase family protein</fullName>
    </submittedName>
</protein>
<gene>
    <name evidence="4" type="ORF">JQ619_36165</name>
</gene>
<feature type="domain" description="4-oxalocrotonate tautomerase-like" evidence="3">
    <location>
        <begin position="2"/>
        <end position="65"/>
    </location>
</feature>
<dbReference type="EMBL" id="JAFCLK010000058">
    <property type="protein sequence ID" value="MBR1141196.1"/>
    <property type="molecule type" value="Genomic_DNA"/>
</dbReference>
<dbReference type="Pfam" id="PF01361">
    <property type="entry name" value="Tautomerase"/>
    <property type="match status" value="1"/>
</dbReference>
<dbReference type="PANTHER" id="PTHR35530:SF1">
    <property type="entry name" value="2-HYDROXYMUCONATE TAUTOMERASE"/>
    <property type="match status" value="1"/>
</dbReference>
<evidence type="ECO:0000313" key="5">
    <source>
        <dbReference type="Proteomes" id="UP001314635"/>
    </source>
</evidence>
<proteinExistence type="inferred from homology"/>
<dbReference type="RefSeq" id="WP_172243715.1">
    <property type="nucleotide sequence ID" value="NZ_JABFDP010000054.1"/>
</dbReference>
<comment type="caution">
    <text evidence="4">The sequence shown here is derived from an EMBL/GenBank/DDBJ whole genome shotgun (WGS) entry which is preliminary data.</text>
</comment>
<dbReference type="SUPFAM" id="SSF55331">
    <property type="entry name" value="Tautomerase/MIF"/>
    <property type="match status" value="1"/>
</dbReference>
<organism evidence="4 5">
    <name type="scientific">Bradyrhizobium denitrificans</name>
    <dbReference type="NCBI Taxonomy" id="2734912"/>
    <lineage>
        <taxon>Bacteria</taxon>
        <taxon>Pseudomonadati</taxon>
        <taxon>Pseudomonadota</taxon>
        <taxon>Alphaproteobacteria</taxon>
        <taxon>Hyphomicrobiales</taxon>
        <taxon>Nitrobacteraceae</taxon>
        <taxon>Bradyrhizobium</taxon>
    </lineage>
</organism>
<sequence>MPFVTIQLTREGTTPAGSALTADEKAALIKGSSELLRDVLGKPLDSTFVVIEEVDTDNWGWGGLPVLEFRRRRAADGIAAPSTPAGG</sequence>
<dbReference type="Gene3D" id="3.30.429.10">
    <property type="entry name" value="Macrophage Migration Inhibitory Factor"/>
    <property type="match status" value="1"/>
</dbReference>
<evidence type="ECO:0000256" key="1">
    <source>
        <dbReference type="ARBA" id="ARBA00006723"/>
    </source>
</evidence>
<reference evidence="5" key="1">
    <citation type="journal article" date="2021" name="ISME J.">
        <title>Evolutionary origin and ecological implication of a unique nif island in free-living Bradyrhizobium lineages.</title>
        <authorList>
            <person name="Tao J."/>
        </authorList>
    </citation>
    <scope>NUCLEOTIDE SEQUENCE [LARGE SCALE GENOMIC DNA]</scope>
    <source>
        <strain evidence="5">SZCCT0094</strain>
    </source>
</reference>
<name>A0ABS5GKT1_9BRAD</name>
<evidence type="ECO:0000256" key="2">
    <source>
        <dbReference type="ARBA" id="ARBA00023235"/>
    </source>
</evidence>
<evidence type="ECO:0000313" key="4">
    <source>
        <dbReference type="EMBL" id="MBR1141196.1"/>
    </source>
</evidence>
<accession>A0ABS5GKT1</accession>
<evidence type="ECO:0000259" key="3">
    <source>
        <dbReference type="Pfam" id="PF01361"/>
    </source>
</evidence>